<reference evidence="2" key="1">
    <citation type="submission" date="2020-08" db="EMBL/GenBank/DDBJ databases">
        <title>Plant Genome Project.</title>
        <authorList>
            <person name="Zhang R.-G."/>
        </authorList>
    </citation>
    <scope>NUCLEOTIDE SEQUENCE</scope>
    <source>
        <strain evidence="2">WSP0</strain>
        <tissue evidence="2">Leaf</tissue>
    </source>
</reference>
<comment type="caution">
    <text evidence="2">The sequence shown here is derived from an EMBL/GenBank/DDBJ whole genome shotgun (WGS) entry which is preliminary data.</text>
</comment>
<protein>
    <recommendedName>
        <fullName evidence="4">ABC transmembrane type-1 domain-containing protein</fullName>
    </recommendedName>
</protein>
<evidence type="ECO:0000256" key="1">
    <source>
        <dbReference type="SAM" id="Phobius"/>
    </source>
</evidence>
<name>A0AAV6KVL6_9ERIC</name>
<evidence type="ECO:0000313" key="3">
    <source>
        <dbReference type="Proteomes" id="UP000823749"/>
    </source>
</evidence>
<dbReference type="Proteomes" id="UP000823749">
    <property type="component" value="Chromosome 3"/>
</dbReference>
<keyword evidence="1" id="KW-0812">Transmembrane</keyword>
<organism evidence="2 3">
    <name type="scientific">Rhododendron griersonianum</name>
    <dbReference type="NCBI Taxonomy" id="479676"/>
    <lineage>
        <taxon>Eukaryota</taxon>
        <taxon>Viridiplantae</taxon>
        <taxon>Streptophyta</taxon>
        <taxon>Embryophyta</taxon>
        <taxon>Tracheophyta</taxon>
        <taxon>Spermatophyta</taxon>
        <taxon>Magnoliopsida</taxon>
        <taxon>eudicotyledons</taxon>
        <taxon>Gunneridae</taxon>
        <taxon>Pentapetalae</taxon>
        <taxon>asterids</taxon>
        <taxon>Ericales</taxon>
        <taxon>Ericaceae</taxon>
        <taxon>Ericoideae</taxon>
        <taxon>Rhodoreae</taxon>
        <taxon>Rhododendron</taxon>
    </lineage>
</organism>
<gene>
    <name evidence="2" type="ORF">RHGRI_006992</name>
</gene>
<sequence>MEAIIGMFARKLVDRLEVSGARLHAWLMPTVSRWMLVQNHLIHRRLNVLSLSYFSVRYLRSMRDMALQDALHSPDAVIRRFKRYQVRAFECAIVFLDCVAIIDGLSILYLLSWEINTFR</sequence>
<keyword evidence="1" id="KW-0472">Membrane</keyword>
<dbReference type="AlphaFoldDB" id="A0AAV6KVL6"/>
<keyword evidence="3" id="KW-1185">Reference proteome</keyword>
<evidence type="ECO:0008006" key="4">
    <source>
        <dbReference type="Google" id="ProtNLM"/>
    </source>
</evidence>
<accession>A0AAV6KVL6</accession>
<proteinExistence type="predicted"/>
<evidence type="ECO:0000313" key="2">
    <source>
        <dbReference type="EMBL" id="KAG5556575.1"/>
    </source>
</evidence>
<feature type="transmembrane region" description="Helical" evidence="1">
    <location>
        <begin position="88"/>
        <end position="111"/>
    </location>
</feature>
<dbReference type="EMBL" id="JACTNZ010000003">
    <property type="protein sequence ID" value="KAG5556575.1"/>
    <property type="molecule type" value="Genomic_DNA"/>
</dbReference>
<keyword evidence="1" id="KW-1133">Transmembrane helix</keyword>